<keyword evidence="3" id="KW-0540">Nuclease</keyword>
<feature type="region of interest" description="Disordered" evidence="7">
    <location>
        <begin position="69"/>
        <end position="98"/>
    </location>
</feature>
<keyword evidence="2" id="KW-0963">Cytoplasm</keyword>
<dbReference type="Proteomes" id="UP000245368">
    <property type="component" value="Chromosome"/>
</dbReference>
<evidence type="ECO:0000256" key="5">
    <source>
        <dbReference type="ARBA" id="ARBA00022839"/>
    </source>
</evidence>
<gene>
    <name evidence="8" type="primary">xseB</name>
    <name evidence="8" type="ORF">DKM44_14110</name>
</gene>
<evidence type="ECO:0000313" key="8">
    <source>
        <dbReference type="EMBL" id="AWN24223.1"/>
    </source>
</evidence>
<protein>
    <recommendedName>
        <fullName evidence="6">Exodeoxyribonuclease VII small subunit</fullName>
        <ecNumber evidence="6">3.1.11.6</ecNumber>
    </recommendedName>
</protein>
<dbReference type="GO" id="GO:0009318">
    <property type="term" value="C:exodeoxyribonuclease VII complex"/>
    <property type="evidence" value="ECO:0007669"/>
    <property type="project" value="UniProtKB-UniRule"/>
</dbReference>
<dbReference type="OrthoDB" id="73303at2"/>
<dbReference type="NCBIfam" id="NF045605">
    <property type="entry name" value="xseB_Acin_var"/>
    <property type="match status" value="1"/>
</dbReference>
<proteinExistence type="inferred from homology"/>
<dbReference type="GO" id="GO:0008855">
    <property type="term" value="F:exodeoxyribonuclease VII activity"/>
    <property type="evidence" value="ECO:0007669"/>
    <property type="project" value="UniProtKB-UniRule"/>
</dbReference>
<evidence type="ECO:0000256" key="2">
    <source>
        <dbReference type="ARBA" id="ARBA00022490"/>
    </source>
</evidence>
<keyword evidence="4" id="KW-0378">Hydrolase</keyword>
<reference evidence="8 9" key="1">
    <citation type="submission" date="2018-05" db="EMBL/GenBank/DDBJ databases">
        <title>Complete Genome Sequence of Deinococcus sp. strain 17bor-2.</title>
        <authorList>
            <person name="Srinivasan S."/>
        </authorList>
    </citation>
    <scope>NUCLEOTIDE SEQUENCE [LARGE SCALE GENOMIC DNA]</scope>
    <source>
        <strain evidence="8 9">17bor-2</strain>
    </source>
</reference>
<keyword evidence="9" id="KW-1185">Reference proteome</keyword>
<accession>A0A2Z3JGD9</accession>
<sequence>MSAKKAPPGAARTQTYRAAYQQLARIAAELEAGETDLDRVLPLLAEAQAAYEVCKQRIDALRAALQEGALAPGPAPGDEALEADETQDDPEDEDDDFF</sequence>
<evidence type="ECO:0000256" key="4">
    <source>
        <dbReference type="ARBA" id="ARBA00022801"/>
    </source>
</evidence>
<dbReference type="Pfam" id="PF02609">
    <property type="entry name" value="Exonuc_VII_S"/>
    <property type="match status" value="1"/>
</dbReference>
<dbReference type="InterPro" id="IPR037004">
    <property type="entry name" value="Exonuc_VII_ssu_sf"/>
</dbReference>
<dbReference type="EMBL" id="CP029494">
    <property type="protein sequence ID" value="AWN24223.1"/>
    <property type="molecule type" value="Genomic_DNA"/>
</dbReference>
<dbReference type="RefSeq" id="WP_109827948.1">
    <property type="nucleotide sequence ID" value="NZ_CP029494.1"/>
</dbReference>
<evidence type="ECO:0000256" key="6">
    <source>
        <dbReference type="NCBIfam" id="TIGR01280"/>
    </source>
</evidence>
<evidence type="ECO:0000256" key="3">
    <source>
        <dbReference type="ARBA" id="ARBA00022722"/>
    </source>
</evidence>
<name>A0A2Z3JGD9_9DEIO</name>
<dbReference type="SUPFAM" id="SSF116842">
    <property type="entry name" value="XseB-like"/>
    <property type="match status" value="1"/>
</dbReference>
<dbReference type="Gene3D" id="1.10.287.1040">
    <property type="entry name" value="Exonuclease VII, small subunit"/>
    <property type="match status" value="1"/>
</dbReference>
<comment type="similarity">
    <text evidence="1">Belongs to the XseB family.</text>
</comment>
<dbReference type="NCBIfam" id="TIGR01280">
    <property type="entry name" value="xseB"/>
    <property type="match status" value="1"/>
</dbReference>
<organism evidence="8 9">
    <name type="scientific">Deinococcus irradiatisoli</name>
    <dbReference type="NCBI Taxonomy" id="2202254"/>
    <lineage>
        <taxon>Bacteria</taxon>
        <taxon>Thermotogati</taxon>
        <taxon>Deinococcota</taxon>
        <taxon>Deinococci</taxon>
        <taxon>Deinococcales</taxon>
        <taxon>Deinococcaceae</taxon>
        <taxon>Deinococcus</taxon>
    </lineage>
</organism>
<feature type="compositionally biased region" description="Acidic residues" evidence="7">
    <location>
        <begin position="79"/>
        <end position="98"/>
    </location>
</feature>
<keyword evidence="5" id="KW-0269">Exonuclease</keyword>
<evidence type="ECO:0000313" key="9">
    <source>
        <dbReference type="Proteomes" id="UP000245368"/>
    </source>
</evidence>
<dbReference type="GO" id="GO:0006308">
    <property type="term" value="P:DNA catabolic process"/>
    <property type="evidence" value="ECO:0007669"/>
    <property type="project" value="UniProtKB-UniRule"/>
</dbReference>
<dbReference type="EC" id="3.1.11.6" evidence="6"/>
<dbReference type="InterPro" id="IPR003761">
    <property type="entry name" value="Exonuc_VII_S"/>
</dbReference>
<dbReference type="AlphaFoldDB" id="A0A2Z3JGD9"/>
<dbReference type="KEGG" id="dez:DKM44_14110"/>
<evidence type="ECO:0000256" key="1">
    <source>
        <dbReference type="ARBA" id="ARBA00009998"/>
    </source>
</evidence>
<evidence type="ECO:0000256" key="7">
    <source>
        <dbReference type="SAM" id="MobiDB-lite"/>
    </source>
</evidence>